<dbReference type="OrthoDB" id="688025at2759"/>
<evidence type="ECO:0000313" key="2">
    <source>
        <dbReference type="EMBL" id="KAF5822555.1"/>
    </source>
</evidence>
<sequence>MRCNNHYTDLSSAIGVCPSCLRERLSSLISAQQHIQNFAGTLEKNPPENCRKSDRSDDARRLYSPAVPRHHHSHSDQLFHRTPEVKQKHATAGHNGGDSKKKRSFIRLISFTNLFRSRNRNPIDSVTDPRVSDSTFGKSCARNNATSSWFSISSIVSGDRYRRKKTVSTDEPTTTSPVRRKHGEDRGVSPVRNADVIIGTDDEIRNATSGYESTESWRNTPRRTPAVRRGGSSGHVRNISGLTFCLSPLVRASPNLQWNQKGLPPDVVLPDGGAPVKAHLSYTKSFCANRSRKLADLGRVNPNR</sequence>
<protein>
    <submittedName>
        <fullName evidence="3">Uncharacterized protein</fullName>
    </submittedName>
</protein>
<keyword evidence="4" id="KW-1185">Reference proteome</keyword>
<reference evidence="3" key="2">
    <citation type="submission" date="2017-02" db="EMBL/GenBank/DDBJ databases">
        <title>Sunflower complete genome.</title>
        <authorList>
            <person name="Langlade N."/>
            <person name="Munos S."/>
        </authorList>
    </citation>
    <scope>NUCLEOTIDE SEQUENCE [LARGE SCALE GENOMIC DNA]</scope>
    <source>
        <tissue evidence="3">Leaves</tissue>
    </source>
</reference>
<dbReference type="Gramene" id="mRNA:HanXRQr2_Chr01g0027981">
    <property type="protein sequence ID" value="CDS:HanXRQr2_Chr01g0027981.1"/>
    <property type="gene ID" value="HanXRQr2_Chr01g0027981"/>
</dbReference>
<reference evidence="2" key="3">
    <citation type="submission" date="2020-06" db="EMBL/GenBank/DDBJ databases">
        <title>Helianthus annuus Genome sequencing and assembly Release 2.</title>
        <authorList>
            <person name="Gouzy J."/>
            <person name="Langlade N."/>
            <person name="Munos S."/>
        </authorList>
    </citation>
    <scope>NUCLEOTIDE SEQUENCE</scope>
    <source>
        <tissue evidence="2">Leaves</tissue>
    </source>
</reference>
<dbReference type="EMBL" id="MNCJ02000316">
    <property type="protein sequence ID" value="KAF5822555.1"/>
    <property type="molecule type" value="Genomic_DNA"/>
</dbReference>
<feature type="compositionally biased region" description="Basic and acidic residues" evidence="1">
    <location>
        <begin position="74"/>
        <end position="87"/>
    </location>
</feature>
<reference evidence="2 4" key="1">
    <citation type="journal article" date="2017" name="Nature">
        <title>The sunflower genome provides insights into oil metabolism, flowering and Asterid evolution.</title>
        <authorList>
            <person name="Badouin H."/>
            <person name="Gouzy J."/>
            <person name="Grassa C.J."/>
            <person name="Murat F."/>
            <person name="Staton S.E."/>
            <person name="Cottret L."/>
            <person name="Lelandais-Briere C."/>
            <person name="Owens G.L."/>
            <person name="Carrere S."/>
            <person name="Mayjonade B."/>
            <person name="Legrand L."/>
            <person name="Gill N."/>
            <person name="Kane N.C."/>
            <person name="Bowers J.E."/>
            <person name="Hubner S."/>
            <person name="Bellec A."/>
            <person name="Berard A."/>
            <person name="Berges H."/>
            <person name="Blanchet N."/>
            <person name="Boniface M.C."/>
            <person name="Brunel D."/>
            <person name="Catrice O."/>
            <person name="Chaidir N."/>
            <person name="Claudel C."/>
            <person name="Donnadieu C."/>
            <person name="Faraut T."/>
            <person name="Fievet G."/>
            <person name="Helmstetter N."/>
            <person name="King M."/>
            <person name="Knapp S.J."/>
            <person name="Lai Z."/>
            <person name="Le Paslier M.C."/>
            <person name="Lippi Y."/>
            <person name="Lorenzon L."/>
            <person name="Mandel J.R."/>
            <person name="Marage G."/>
            <person name="Marchand G."/>
            <person name="Marquand E."/>
            <person name="Bret-Mestries E."/>
            <person name="Morien E."/>
            <person name="Nambeesan S."/>
            <person name="Nguyen T."/>
            <person name="Pegot-Espagnet P."/>
            <person name="Pouilly N."/>
            <person name="Raftis F."/>
            <person name="Sallet E."/>
            <person name="Schiex T."/>
            <person name="Thomas J."/>
            <person name="Vandecasteele C."/>
            <person name="Vares D."/>
            <person name="Vear F."/>
            <person name="Vautrin S."/>
            <person name="Crespi M."/>
            <person name="Mangin B."/>
            <person name="Burke J.M."/>
            <person name="Salse J."/>
            <person name="Munos S."/>
            <person name="Vincourt P."/>
            <person name="Rieseberg L.H."/>
            <person name="Langlade N.B."/>
        </authorList>
    </citation>
    <scope>NUCLEOTIDE SEQUENCE [LARGE SCALE GENOMIC DNA]</scope>
    <source>
        <strain evidence="4">cv. SF193</strain>
        <tissue evidence="2">Leaves</tissue>
    </source>
</reference>
<name>A0A251VP23_HELAN</name>
<proteinExistence type="predicted"/>
<dbReference type="EMBL" id="CM007890">
    <property type="protein sequence ID" value="OTG37315.1"/>
    <property type="molecule type" value="Genomic_DNA"/>
</dbReference>
<organism evidence="3 4">
    <name type="scientific">Helianthus annuus</name>
    <name type="common">Common sunflower</name>
    <dbReference type="NCBI Taxonomy" id="4232"/>
    <lineage>
        <taxon>Eukaryota</taxon>
        <taxon>Viridiplantae</taxon>
        <taxon>Streptophyta</taxon>
        <taxon>Embryophyta</taxon>
        <taxon>Tracheophyta</taxon>
        <taxon>Spermatophyta</taxon>
        <taxon>Magnoliopsida</taxon>
        <taxon>eudicotyledons</taxon>
        <taxon>Gunneridae</taxon>
        <taxon>Pentapetalae</taxon>
        <taxon>asterids</taxon>
        <taxon>campanulids</taxon>
        <taxon>Asterales</taxon>
        <taxon>Asteraceae</taxon>
        <taxon>Asteroideae</taxon>
        <taxon>Heliantheae alliance</taxon>
        <taxon>Heliantheae</taxon>
        <taxon>Helianthus</taxon>
    </lineage>
</organism>
<evidence type="ECO:0000256" key="1">
    <source>
        <dbReference type="SAM" id="MobiDB-lite"/>
    </source>
</evidence>
<feature type="region of interest" description="Disordered" evidence="1">
    <location>
        <begin position="208"/>
        <end position="233"/>
    </location>
</feature>
<dbReference type="Proteomes" id="UP000215914">
    <property type="component" value="Chromosome 1"/>
</dbReference>
<dbReference type="InParanoid" id="A0A251VP23"/>
<feature type="compositionally biased region" description="Polar residues" evidence="1">
    <location>
        <begin position="208"/>
        <end position="219"/>
    </location>
</feature>
<feature type="region of interest" description="Disordered" evidence="1">
    <location>
        <begin position="66"/>
        <end position="100"/>
    </location>
</feature>
<accession>A0A251VP23</accession>
<dbReference type="OMA" id="CKRHAVD"/>
<gene>
    <name evidence="3" type="ORF">HannXRQ_Chr01g0017501</name>
    <name evidence="2" type="ORF">HanXRQr2_Chr01g0027981</name>
</gene>
<dbReference type="PANTHER" id="PTHR35486:SF3">
    <property type="entry name" value="DUF4005 DOMAIN-CONTAINING PROTEIN"/>
    <property type="match status" value="1"/>
</dbReference>
<evidence type="ECO:0000313" key="3">
    <source>
        <dbReference type="EMBL" id="OTG37315.1"/>
    </source>
</evidence>
<dbReference type="PANTHER" id="PTHR35486">
    <property type="entry name" value="EXPRESSED PROTEIN"/>
    <property type="match status" value="1"/>
</dbReference>
<dbReference type="AlphaFoldDB" id="A0A251VP23"/>
<evidence type="ECO:0000313" key="4">
    <source>
        <dbReference type="Proteomes" id="UP000215914"/>
    </source>
</evidence>
<feature type="region of interest" description="Disordered" evidence="1">
    <location>
        <begin position="163"/>
        <end position="187"/>
    </location>
</feature>
<dbReference type="FunCoup" id="A0A251VP23">
    <property type="interactions" value="1279"/>
</dbReference>